<dbReference type="SMART" id="SM01217">
    <property type="entry name" value="Fn3_like"/>
    <property type="match status" value="1"/>
</dbReference>
<dbReference type="InterPro" id="IPR002772">
    <property type="entry name" value="Glyco_hydro_3_C"/>
</dbReference>
<dbReference type="SUPFAM" id="SSF52279">
    <property type="entry name" value="Beta-D-glucan exohydrolase, C-terminal domain"/>
    <property type="match status" value="1"/>
</dbReference>
<dbReference type="InterPro" id="IPR036962">
    <property type="entry name" value="Glyco_hydro_3_N_sf"/>
</dbReference>
<name>A0A940XC40_9ACTN</name>
<dbReference type="Gene3D" id="2.60.120.260">
    <property type="entry name" value="Galactose-binding domain-like"/>
    <property type="match status" value="1"/>
</dbReference>
<comment type="similarity">
    <text evidence="1">Belongs to the glycosyl hydrolase 3 family.</text>
</comment>
<accession>A0A940XC40</accession>
<dbReference type="GO" id="GO:0005975">
    <property type="term" value="P:carbohydrate metabolic process"/>
    <property type="evidence" value="ECO:0007669"/>
    <property type="project" value="InterPro"/>
</dbReference>
<evidence type="ECO:0000256" key="3">
    <source>
        <dbReference type="SAM" id="MobiDB-lite"/>
    </source>
</evidence>
<evidence type="ECO:0000256" key="1">
    <source>
        <dbReference type="ARBA" id="ARBA00005336"/>
    </source>
</evidence>
<dbReference type="InterPro" id="IPR001764">
    <property type="entry name" value="Glyco_hydro_3_N"/>
</dbReference>
<dbReference type="InterPro" id="IPR036881">
    <property type="entry name" value="Glyco_hydro_3_C_sf"/>
</dbReference>
<organism evidence="5 6">
    <name type="scientific">Streptomyces tagetis</name>
    <dbReference type="NCBI Taxonomy" id="2820809"/>
    <lineage>
        <taxon>Bacteria</taxon>
        <taxon>Bacillati</taxon>
        <taxon>Actinomycetota</taxon>
        <taxon>Actinomycetes</taxon>
        <taxon>Kitasatosporales</taxon>
        <taxon>Streptomycetaceae</taxon>
        <taxon>Streptomyces</taxon>
    </lineage>
</organism>
<dbReference type="Proteomes" id="UP000677875">
    <property type="component" value="Unassembled WGS sequence"/>
</dbReference>
<proteinExistence type="inferred from homology"/>
<dbReference type="InterPro" id="IPR017853">
    <property type="entry name" value="GH"/>
</dbReference>
<dbReference type="Pfam" id="PF00933">
    <property type="entry name" value="Glyco_hydro_3"/>
    <property type="match status" value="1"/>
</dbReference>
<evidence type="ECO:0000259" key="4">
    <source>
        <dbReference type="SMART" id="SM01217"/>
    </source>
</evidence>
<feature type="region of interest" description="Disordered" evidence="3">
    <location>
        <begin position="289"/>
        <end position="320"/>
    </location>
</feature>
<dbReference type="AlphaFoldDB" id="A0A940XC40"/>
<dbReference type="SUPFAM" id="SSF51445">
    <property type="entry name" value="(Trans)glycosidases"/>
    <property type="match status" value="1"/>
</dbReference>
<evidence type="ECO:0000256" key="2">
    <source>
        <dbReference type="ARBA" id="ARBA00022801"/>
    </source>
</evidence>
<dbReference type="Pfam" id="PF01915">
    <property type="entry name" value="Glyco_hydro_3_C"/>
    <property type="match status" value="1"/>
</dbReference>
<dbReference type="InterPro" id="IPR026891">
    <property type="entry name" value="Fn3-like"/>
</dbReference>
<evidence type="ECO:0000313" key="5">
    <source>
        <dbReference type="EMBL" id="MBQ0825690.1"/>
    </source>
</evidence>
<dbReference type="EMBL" id="JAGPNL010000001">
    <property type="protein sequence ID" value="MBQ0825690.1"/>
    <property type="molecule type" value="Genomic_DNA"/>
</dbReference>
<dbReference type="GO" id="GO:0004553">
    <property type="term" value="F:hydrolase activity, hydrolyzing O-glycosyl compounds"/>
    <property type="evidence" value="ECO:0007669"/>
    <property type="project" value="InterPro"/>
</dbReference>
<dbReference type="Gene3D" id="2.60.40.10">
    <property type="entry name" value="Immunoglobulins"/>
    <property type="match status" value="1"/>
</dbReference>
<dbReference type="PANTHER" id="PTHR42715:SF10">
    <property type="entry name" value="BETA-GLUCOSIDASE"/>
    <property type="match status" value="1"/>
</dbReference>
<evidence type="ECO:0000313" key="6">
    <source>
        <dbReference type="Proteomes" id="UP000677875"/>
    </source>
</evidence>
<dbReference type="Pfam" id="PF14310">
    <property type="entry name" value="Fn3-like"/>
    <property type="match status" value="1"/>
</dbReference>
<feature type="domain" description="Fibronectin type III-like" evidence="4">
    <location>
        <begin position="748"/>
        <end position="818"/>
    </location>
</feature>
<dbReference type="PANTHER" id="PTHR42715">
    <property type="entry name" value="BETA-GLUCOSIDASE"/>
    <property type="match status" value="1"/>
</dbReference>
<feature type="compositionally biased region" description="Pro residues" evidence="3">
    <location>
        <begin position="400"/>
        <end position="410"/>
    </location>
</feature>
<protein>
    <submittedName>
        <fullName evidence="5">Glycoside hydrolase family 3 C-terminal domain-containing protein</fullName>
    </submittedName>
</protein>
<gene>
    <name evidence="5" type="ORF">J5Y05_04065</name>
</gene>
<dbReference type="RefSeq" id="WP_210868341.1">
    <property type="nucleotide sequence ID" value="NZ_JAGPNL010000001.1"/>
</dbReference>
<dbReference type="InterPro" id="IPR050288">
    <property type="entry name" value="Cellulose_deg_GH3"/>
</dbReference>
<dbReference type="InterPro" id="IPR013783">
    <property type="entry name" value="Ig-like_fold"/>
</dbReference>
<feature type="region of interest" description="Disordered" evidence="3">
    <location>
        <begin position="396"/>
        <end position="420"/>
    </location>
</feature>
<dbReference type="Gene3D" id="3.20.20.300">
    <property type="entry name" value="Glycoside hydrolase, family 3, N-terminal domain"/>
    <property type="match status" value="1"/>
</dbReference>
<keyword evidence="6" id="KW-1185">Reference proteome</keyword>
<dbReference type="Gene3D" id="3.40.50.1700">
    <property type="entry name" value="Glycoside hydrolase family 3 C-terminal domain"/>
    <property type="match status" value="1"/>
</dbReference>
<keyword evidence="2 5" id="KW-0378">Hydrolase</keyword>
<sequence>MGTSDEETERLLGTLAPRTRALLPGGATTWRTRAEPAVGLGPLVLSDGPAGIRGEAWDERVTSLLLPSATALAATWDEDLVERLGGLLAAEARRKGVHVVLAPNLNLHRSPLGGRHFECFSEDPELTGRTGAALIRGIQAHGVAATAKHYVANDSETDRLTVDVRVGERALREVYLAPFETAVAAGVRLVMAAYNAVDGITMTASTLLTDPLKTEWGFDGVVVSDWGAVRDTHATARAGLDLAMPGPEGPWGETLARAVAAGEVPGAAVDDKVRRLLRLAAHCGALGPGLGLGPGPGPGPDWASASSRPGSAPPRPARTRGARALLRRAAAAGAVLLANRDVLPLDADRLGTVAVIGAHAARTRVQGGGSAGVFPPRQVSVLDGVRSALRGRARVVHVPGPRPDGPPPPLDADTATDPRTGQPGVLLRLLDADGAELYAEHRGGGRLLEPRLVPGAHTVEISARLRPRTAGRWTLGVAGFGRMSLSLDGRPLLDGDFPPDTDDPAVIHVDPPVRCATAELAVGQDALLVARRQLAPGTGRATVVSAAPPAPDTADCLDQAARAARSADAAIVVVGTTEHDESEGHDRTSLALGAAQDALVRAVAAANPRTVAVVNSGGPVELPWREEAGAVLLGWFPGQEGGAGLADVLFGRAEPGGRLPTTWPARLADAPVTRVRPTGGRLDYAEGVHVGHRGWLRRHRTPAYWFGHGLGYTTWAWEEVRVAPAVRAGDDLTVRVRVRNTGTRSGREVVQVYLARPGGAVEYPERWFAGYAAVHAGPGRTVTARVRVPARALRHWSVREHAWRTEPGRVRVLAGRSAGDLPLTTETEVVVPGAG</sequence>
<comment type="caution">
    <text evidence="5">The sequence shown here is derived from an EMBL/GenBank/DDBJ whole genome shotgun (WGS) entry which is preliminary data.</text>
</comment>
<dbReference type="PRINTS" id="PR00133">
    <property type="entry name" value="GLHYDRLASE3"/>
</dbReference>
<reference evidence="5" key="1">
    <citation type="submission" date="2021-04" db="EMBL/GenBank/DDBJ databases">
        <title>Genome seq and assembly of Streptomyces sp. RG38.</title>
        <authorList>
            <person name="Chhetri G."/>
        </authorList>
    </citation>
    <scope>NUCLEOTIDE SEQUENCE</scope>
    <source>
        <strain evidence="5">RG38</strain>
    </source>
</reference>